<dbReference type="EMBL" id="CP003422">
    <property type="protein sequence ID" value="AGN70713.1"/>
    <property type="molecule type" value="Genomic_DNA"/>
</dbReference>
<dbReference type="AlphaFoldDB" id="R9UN75"/>
<dbReference type="HOGENOM" id="CLU_3082665_0_0_9"/>
<accession>R9UN75</accession>
<name>R9UN75_9BACL</name>
<protein>
    <submittedName>
        <fullName evidence="1">Uncharacterized protein</fullName>
    </submittedName>
</protein>
<reference evidence="1 2" key="1">
    <citation type="submission" date="2013-06" db="EMBL/GenBank/DDBJ databases">
        <title>Complete genome sequence of Paenibacillus mucilaginosus K02.</title>
        <authorList>
            <person name="Xiao B."/>
            <person name="Sun L."/>
            <person name="Xiao L."/>
            <person name="Lian B."/>
        </authorList>
    </citation>
    <scope>NUCLEOTIDE SEQUENCE [LARGE SCALE GENOMIC DNA]</scope>
    <source>
        <strain evidence="1 2">K02</strain>
    </source>
</reference>
<evidence type="ECO:0000313" key="2">
    <source>
        <dbReference type="Proteomes" id="UP000007392"/>
    </source>
</evidence>
<proteinExistence type="predicted"/>
<evidence type="ECO:0000313" key="1">
    <source>
        <dbReference type="EMBL" id="AGN70713.1"/>
    </source>
</evidence>
<dbReference type="Proteomes" id="UP000007392">
    <property type="component" value="Chromosome"/>
</dbReference>
<dbReference type="KEGG" id="pmw:B2K_39530"/>
<sequence length="52" mass="6103">MIAEFIIPNNELSDYLLENNKLGMNIFIEKHESENEVNCYIPMIIMRNEANS</sequence>
<gene>
    <name evidence="1" type="ORF">B2K_39530</name>
</gene>
<organism evidence="1 2">
    <name type="scientific">Paenibacillus mucilaginosus K02</name>
    <dbReference type="NCBI Taxonomy" id="997761"/>
    <lineage>
        <taxon>Bacteria</taxon>
        <taxon>Bacillati</taxon>
        <taxon>Bacillota</taxon>
        <taxon>Bacilli</taxon>
        <taxon>Bacillales</taxon>
        <taxon>Paenibacillaceae</taxon>
        <taxon>Paenibacillus</taxon>
    </lineage>
</organism>